<keyword evidence="5" id="KW-0998">Cell outer membrane</keyword>
<proteinExistence type="predicted"/>
<keyword evidence="3" id="KW-0812">Transmembrane</keyword>
<evidence type="ECO:0000256" key="2">
    <source>
        <dbReference type="ARBA" id="ARBA00022452"/>
    </source>
</evidence>
<dbReference type="PANTHER" id="PTHR30026">
    <property type="entry name" value="OUTER MEMBRANE PROTEIN TOLC"/>
    <property type="match status" value="1"/>
</dbReference>
<dbReference type="InterPro" id="IPR051906">
    <property type="entry name" value="TolC-like"/>
</dbReference>
<evidence type="ECO:0000313" key="6">
    <source>
        <dbReference type="EMBL" id="QJW84598.1"/>
    </source>
</evidence>
<evidence type="ECO:0000313" key="7">
    <source>
        <dbReference type="Proteomes" id="UP000500826"/>
    </source>
</evidence>
<dbReference type="PANTHER" id="PTHR30026:SF23">
    <property type="entry name" value="TO APRF-PUTATIVE OUTER MEMBRANE EFFLUX PROTEIN OR SECRETED ALKALINE PHOSPHATASE-RELATED"/>
    <property type="match status" value="1"/>
</dbReference>
<accession>A0ABX6P3F7</accession>
<evidence type="ECO:0000256" key="5">
    <source>
        <dbReference type="ARBA" id="ARBA00023237"/>
    </source>
</evidence>
<evidence type="ECO:0000256" key="1">
    <source>
        <dbReference type="ARBA" id="ARBA00004442"/>
    </source>
</evidence>
<dbReference type="EMBL" id="CP053418">
    <property type="protein sequence ID" value="QJW84598.1"/>
    <property type="molecule type" value="Genomic_DNA"/>
</dbReference>
<sequence>MAGDVAARIEAGRAPPASRLEVQSTVVSREVEMTRAEVGAREAEAKVMNALALSATQHPGLRFQTAGGVLLPALPAEALEQALERSLASWPPYQMALLKLQQARLRLAFADNQRQPALDVSASWSSSGLSYRRRRAEVLVKAERYPEWAVGVNLELPPDGNGKADGQYQAQALRVQQGQLEVDAIRNTVANDLAQRHEEMVATLQMVDQMREDLRLRQSCLTTSVNATTWGWGSCASGWSARTR</sequence>
<evidence type="ECO:0000256" key="4">
    <source>
        <dbReference type="ARBA" id="ARBA00023136"/>
    </source>
</evidence>
<gene>
    <name evidence="6" type="ORF">HK414_15750</name>
</gene>
<reference evidence="6 7" key="1">
    <citation type="submission" date="2020-05" db="EMBL/GenBank/DDBJ databases">
        <title>Ramlibacter rhizophilus sp. nov., isolated from rhizosphere soil of national flower Mugunghwa from South Korea.</title>
        <authorList>
            <person name="Zheng-Fei Y."/>
            <person name="Huan T."/>
        </authorList>
    </citation>
    <scope>NUCLEOTIDE SEQUENCE [LARGE SCALE GENOMIC DNA]</scope>
    <source>
        <strain evidence="6 7">H242</strain>
    </source>
</reference>
<dbReference type="SUPFAM" id="SSF56954">
    <property type="entry name" value="Outer membrane efflux proteins (OEP)"/>
    <property type="match status" value="1"/>
</dbReference>
<dbReference type="Proteomes" id="UP000500826">
    <property type="component" value="Chromosome"/>
</dbReference>
<evidence type="ECO:0000256" key="3">
    <source>
        <dbReference type="ARBA" id="ARBA00022692"/>
    </source>
</evidence>
<protein>
    <submittedName>
        <fullName evidence="6">TolC family protein</fullName>
    </submittedName>
</protein>
<keyword evidence="2" id="KW-1134">Transmembrane beta strand</keyword>
<name>A0ABX6P3F7_9BURK</name>
<organism evidence="6 7">
    <name type="scientific">Ramlibacter terrae</name>
    <dbReference type="NCBI Taxonomy" id="2732511"/>
    <lineage>
        <taxon>Bacteria</taxon>
        <taxon>Pseudomonadati</taxon>
        <taxon>Pseudomonadota</taxon>
        <taxon>Betaproteobacteria</taxon>
        <taxon>Burkholderiales</taxon>
        <taxon>Comamonadaceae</taxon>
        <taxon>Ramlibacter</taxon>
    </lineage>
</organism>
<dbReference type="Gene3D" id="1.20.1600.10">
    <property type="entry name" value="Outer membrane efflux proteins (OEP)"/>
    <property type="match status" value="1"/>
</dbReference>
<keyword evidence="4" id="KW-0472">Membrane</keyword>
<comment type="subcellular location">
    <subcellularLocation>
        <location evidence="1">Cell outer membrane</location>
    </subcellularLocation>
</comment>
<keyword evidence="7" id="KW-1185">Reference proteome</keyword>